<dbReference type="GO" id="GO:0005829">
    <property type="term" value="C:cytosol"/>
    <property type="evidence" value="ECO:0007669"/>
    <property type="project" value="TreeGrafter"/>
</dbReference>
<evidence type="ECO:0000256" key="5">
    <source>
        <dbReference type="ARBA" id="ARBA00030484"/>
    </source>
</evidence>
<dbReference type="PANTHER" id="PTHR12215:SF10">
    <property type="entry name" value="L-AMINOADIPATE-SEMIALDEHYDE DEHYDROGENASE-PHOSPHOPANTETHEINYL TRANSFERASE"/>
    <property type="match status" value="1"/>
</dbReference>
<dbReference type="Pfam" id="PF01648">
    <property type="entry name" value="ACPS"/>
    <property type="match status" value="1"/>
</dbReference>
<dbReference type="GO" id="GO:0008897">
    <property type="term" value="F:holo-[acyl-carrier-protein] synthase activity"/>
    <property type="evidence" value="ECO:0007669"/>
    <property type="project" value="UniProtKB-EC"/>
</dbReference>
<dbReference type="Gene3D" id="3.90.470.20">
    <property type="entry name" value="4'-phosphopantetheinyl transferase domain"/>
    <property type="match status" value="1"/>
</dbReference>
<dbReference type="GO" id="GO:0000287">
    <property type="term" value="F:magnesium ion binding"/>
    <property type="evidence" value="ECO:0007669"/>
    <property type="project" value="InterPro"/>
</dbReference>
<dbReference type="AlphaFoldDB" id="A0A6V7LRL4"/>
<protein>
    <recommendedName>
        <fullName evidence="3">L-aminoadipate-semialdehyde dehydrogenase-phosphopantetheinyl transferase</fullName>
        <ecNumber evidence="2">2.7.8.7</ecNumber>
    </recommendedName>
    <alternativeName>
        <fullName evidence="5">4'-phosphopantetheinyl transferase</fullName>
    </alternativeName>
    <alternativeName>
        <fullName evidence="6">Alpha-aminoadipic semialdehyde dehydrogenase-phosphopantetheinyl transferase</fullName>
    </alternativeName>
</protein>
<dbReference type="EC" id="2.7.8.7" evidence="2"/>
<accession>A0A6V7LRL4</accession>
<dbReference type="PANTHER" id="PTHR12215">
    <property type="entry name" value="PHOSPHOPANTETHEINE TRANSFERASE"/>
    <property type="match status" value="1"/>
</dbReference>
<comment type="catalytic activity">
    <reaction evidence="7">
        <text>apo-[ACP] + CoA = holo-[ACP] + adenosine 3',5'-bisphosphate + H(+)</text>
        <dbReference type="Rhea" id="RHEA:12068"/>
        <dbReference type="Rhea" id="RHEA-COMP:9685"/>
        <dbReference type="Rhea" id="RHEA-COMP:9690"/>
        <dbReference type="ChEBI" id="CHEBI:15378"/>
        <dbReference type="ChEBI" id="CHEBI:29999"/>
        <dbReference type="ChEBI" id="CHEBI:57287"/>
        <dbReference type="ChEBI" id="CHEBI:58343"/>
        <dbReference type="ChEBI" id="CHEBI:64479"/>
        <dbReference type="EC" id="2.7.8.7"/>
    </reaction>
    <physiologicalReaction direction="left-to-right" evidence="7">
        <dbReference type="Rhea" id="RHEA:12069"/>
    </physiologicalReaction>
</comment>
<evidence type="ECO:0000256" key="1">
    <source>
        <dbReference type="ARBA" id="ARBA00006195"/>
    </source>
</evidence>
<evidence type="ECO:0000256" key="3">
    <source>
        <dbReference type="ARBA" id="ARBA00016301"/>
    </source>
</evidence>
<comment type="catalytic activity">
    <reaction evidence="8">
        <text>apo-[ACP] + acetyl-CoA = acetyl-[ACP] + adenosine 3',5'-bisphosphate + H(+)</text>
        <dbReference type="Rhea" id="RHEA:46564"/>
        <dbReference type="Rhea" id="RHEA-COMP:9621"/>
        <dbReference type="Rhea" id="RHEA-COMP:9690"/>
        <dbReference type="ChEBI" id="CHEBI:15378"/>
        <dbReference type="ChEBI" id="CHEBI:29999"/>
        <dbReference type="ChEBI" id="CHEBI:57288"/>
        <dbReference type="ChEBI" id="CHEBI:58343"/>
        <dbReference type="ChEBI" id="CHEBI:78446"/>
    </reaction>
    <physiologicalReaction direction="left-to-right" evidence="8">
        <dbReference type="Rhea" id="RHEA:46565"/>
    </physiologicalReaction>
</comment>
<gene>
    <name evidence="10" type="ORF">BBRV_LOCUS113782</name>
</gene>
<evidence type="ECO:0000256" key="2">
    <source>
        <dbReference type="ARBA" id="ARBA00013172"/>
    </source>
</evidence>
<sequence>MFCRHWALKESYVKALSVGITVNLEELDFHTKSNLNQDRVITDTILYKNGAQQNWIFEESLIDCNHCVSVAFEKGQIDSSHENNLFRELKFDELMVNAVPLYPEDENYSRVYFAKAEKP</sequence>
<proteinExistence type="inferred from homology"/>
<dbReference type="InterPro" id="IPR008278">
    <property type="entry name" value="4-PPantetheinyl_Trfase_dom"/>
</dbReference>
<reference evidence="10" key="1">
    <citation type="submission" date="2020-07" db="EMBL/GenBank/DDBJ databases">
        <authorList>
            <person name="Ferguson B K."/>
        </authorList>
    </citation>
    <scope>NUCLEOTIDE SEQUENCE</scope>
    <source>
        <strain evidence="10">L06</strain>
    </source>
</reference>
<keyword evidence="4" id="KW-0808">Transferase</keyword>
<dbReference type="InterPro" id="IPR050559">
    <property type="entry name" value="P-Pant_transferase_sf"/>
</dbReference>
<dbReference type="InterPro" id="IPR037143">
    <property type="entry name" value="4-PPantetheinyl_Trfase_dom_sf"/>
</dbReference>
<dbReference type="GO" id="GO:0019878">
    <property type="term" value="P:lysine biosynthetic process via aminoadipic acid"/>
    <property type="evidence" value="ECO:0007669"/>
    <property type="project" value="TreeGrafter"/>
</dbReference>
<dbReference type="SUPFAM" id="SSF56214">
    <property type="entry name" value="4'-phosphopantetheinyl transferase"/>
    <property type="match status" value="1"/>
</dbReference>
<evidence type="ECO:0000256" key="7">
    <source>
        <dbReference type="ARBA" id="ARBA00048641"/>
    </source>
</evidence>
<organism evidence="10">
    <name type="scientific">Bracon brevicornis</name>
    <dbReference type="NCBI Taxonomy" id="1563983"/>
    <lineage>
        <taxon>Eukaryota</taxon>
        <taxon>Metazoa</taxon>
        <taxon>Ecdysozoa</taxon>
        <taxon>Arthropoda</taxon>
        <taxon>Hexapoda</taxon>
        <taxon>Insecta</taxon>
        <taxon>Pterygota</taxon>
        <taxon>Neoptera</taxon>
        <taxon>Endopterygota</taxon>
        <taxon>Hymenoptera</taxon>
        <taxon>Apocrita</taxon>
        <taxon>Ichneumonoidea</taxon>
        <taxon>Braconidae</taxon>
        <taxon>Braconinae</taxon>
        <taxon>Bracon</taxon>
    </lineage>
</organism>
<comment type="similarity">
    <text evidence="1">Belongs to the P-Pant transferase superfamily. AcpS family.</text>
</comment>
<dbReference type="EMBL" id="CADCXW020000344">
    <property type="protein sequence ID" value="CAD1578903.1"/>
    <property type="molecule type" value="Genomic_DNA"/>
</dbReference>
<evidence type="ECO:0000256" key="8">
    <source>
        <dbReference type="ARBA" id="ARBA00048794"/>
    </source>
</evidence>
<feature type="domain" description="4'-phosphopantetheinyl transferase" evidence="9">
    <location>
        <begin position="2"/>
        <end position="61"/>
    </location>
</feature>
<name>A0A6V7LRL4_9HYME</name>
<evidence type="ECO:0000259" key="9">
    <source>
        <dbReference type="Pfam" id="PF01648"/>
    </source>
</evidence>
<evidence type="ECO:0000256" key="4">
    <source>
        <dbReference type="ARBA" id="ARBA00022679"/>
    </source>
</evidence>
<evidence type="ECO:0000313" key="10">
    <source>
        <dbReference type="EMBL" id="CAD1578903.1"/>
    </source>
</evidence>
<evidence type="ECO:0000256" key="6">
    <source>
        <dbReference type="ARBA" id="ARBA00033443"/>
    </source>
</evidence>